<organism evidence="3">
    <name type="scientific">Oppiella nova</name>
    <dbReference type="NCBI Taxonomy" id="334625"/>
    <lineage>
        <taxon>Eukaryota</taxon>
        <taxon>Metazoa</taxon>
        <taxon>Ecdysozoa</taxon>
        <taxon>Arthropoda</taxon>
        <taxon>Chelicerata</taxon>
        <taxon>Arachnida</taxon>
        <taxon>Acari</taxon>
        <taxon>Acariformes</taxon>
        <taxon>Sarcoptiformes</taxon>
        <taxon>Oribatida</taxon>
        <taxon>Brachypylina</taxon>
        <taxon>Oppioidea</taxon>
        <taxon>Oppiidae</taxon>
        <taxon>Oppiella</taxon>
    </lineage>
</organism>
<accession>A0A7R9MK33</accession>
<dbReference type="PANTHER" id="PTHR33964">
    <property type="entry name" value="RE45066P-RELATED"/>
    <property type="match status" value="1"/>
</dbReference>
<proteinExistence type="predicted"/>
<evidence type="ECO:0000313" key="3">
    <source>
        <dbReference type="EMBL" id="CAD7661578.1"/>
    </source>
</evidence>
<evidence type="ECO:0000313" key="4">
    <source>
        <dbReference type="Proteomes" id="UP000728032"/>
    </source>
</evidence>
<dbReference type="Proteomes" id="UP000728032">
    <property type="component" value="Unassembled WGS sequence"/>
</dbReference>
<gene>
    <name evidence="3" type="ORF">ONB1V03_LOCUS18139</name>
</gene>
<sequence>MKCSPLIITLIICASVAVNGYDYNVSVLCATTSMPNIGKCGNTFIQELHDSQNQVLKNYETRGYCCALNRLKDCIVGHVPDKCGDNEMRQLVDPFVEAAKQIMTPSGDCRDYRTFPGLWALCQPDWLLIAEAIGLVIVFLVIVSTVVRDLQALICSHFSHHFLHTYHHNVITKSLHHNTLTMKCSQLIIVMIICASVAVNGYDLNETVICVTTSMSDIAHCNDTFIQEIKDSQNQIRGYCCACNDLKDCIVEHVGDKCGNTQIRQLADHYVKTAIRIGYPWGYCDAYRGFGGTVLCQQGIGHLRIH</sequence>
<evidence type="ECO:0000256" key="1">
    <source>
        <dbReference type="SAM" id="Phobius"/>
    </source>
</evidence>
<reference evidence="3" key="1">
    <citation type="submission" date="2020-11" db="EMBL/GenBank/DDBJ databases">
        <authorList>
            <person name="Tran Van P."/>
        </authorList>
    </citation>
    <scope>NUCLEOTIDE SEQUENCE</scope>
</reference>
<name>A0A7R9MK33_9ACAR</name>
<dbReference type="AlphaFoldDB" id="A0A7R9MK33"/>
<keyword evidence="1" id="KW-0472">Membrane</keyword>
<dbReference type="PANTHER" id="PTHR33964:SF1">
    <property type="entry name" value="RE45066P"/>
    <property type="match status" value="1"/>
</dbReference>
<feature type="chain" id="PRO_5036211548" evidence="2">
    <location>
        <begin position="21"/>
        <end position="306"/>
    </location>
</feature>
<keyword evidence="1" id="KW-0812">Transmembrane</keyword>
<keyword evidence="2" id="KW-0732">Signal</keyword>
<keyword evidence="1" id="KW-1133">Transmembrane helix</keyword>
<keyword evidence="4" id="KW-1185">Reference proteome</keyword>
<feature type="signal peptide" evidence="2">
    <location>
        <begin position="1"/>
        <end position="20"/>
    </location>
</feature>
<protein>
    <submittedName>
        <fullName evidence="3">Uncharacterized protein</fullName>
    </submittedName>
</protein>
<evidence type="ECO:0000256" key="2">
    <source>
        <dbReference type="SAM" id="SignalP"/>
    </source>
</evidence>
<dbReference type="EMBL" id="OC939063">
    <property type="protein sequence ID" value="CAD7661578.1"/>
    <property type="molecule type" value="Genomic_DNA"/>
</dbReference>
<dbReference type="EMBL" id="CAJPVJ010024238">
    <property type="protein sequence ID" value="CAG2178714.1"/>
    <property type="molecule type" value="Genomic_DNA"/>
</dbReference>
<feature type="transmembrane region" description="Helical" evidence="1">
    <location>
        <begin position="126"/>
        <end position="147"/>
    </location>
</feature>